<feature type="transmembrane region" description="Helical" evidence="1">
    <location>
        <begin position="171"/>
        <end position="192"/>
    </location>
</feature>
<keyword evidence="1" id="KW-1133">Transmembrane helix</keyword>
<proteinExistence type="predicted"/>
<keyword evidence="3" id="KW-1185">Reference proteome</keyword>
<evidence type="ECO:0000313" key="2">
    <source>
        <dbReference type="EMBL" id="MFC4098681.1"/>
    </source>
</evidence>
<feature type="transmembrane region" description="Helical" evidence="1">
    <location>
        <begin position="138"/>
        <end position="159"/>
    </location>
</feature>
<reference evidence="3" key="1">
    <citation type="journal article" date="2019" name="Int. J. Syst. Evol. Microbiol.">
        <title>The Global Catalogue of Microorganisms (GCM) 10K type strain sequencing project: providing services to taxonomists for standard genome sequencing and annotation.</title>
        <authorList>
            <consortium name="The Broad Institute Genomics Platform"/>
            <consortium name="The Broad Institute Genome Sequencing Center for Infectious Disease"/>
            <person name="Wu L."/>
            <person name="Ma J."/>
        </authorList>
    </citation>
    <scope>NUCLEOTIDE SEQUENCE [LARGE SCALE GENOMIC DNA]</scope>
    <source>
        <strain evidence="3">IBRC-M 10987</strain>
    </source>
</reference>
<feature type="transmembrane region" description="Helical" evidence="1">
    <location>
        <begin position="31"/>
        <end position="52"/>
    </location>
</feature>
<organism evidence="2 3">
    <name type="scientific">Paenibacillus xanthanilyticus</name>
    <dbReference type="NCBI Taxonomy" id="1783531"/>
    <lineage>
        <taxon>Bacteria</taxon>
        <taxon>Bacillati</taxon>
        <taxon>Bacillota</taxon>
        <taxon>Bacilli</taxon>
        <taxon>Bacillales</taxon>
        <taxon>Paenibacillaceae</taxon>
        <taxon>Paenibacillus</taxon>
    </lineage>
</organism>
<feature type="transmembrane region" description="Helical" evidence="1">
    <location>
        <begin position="64"/>
        <end position="87"/>
    </location>
</feature>
<keyword evidence="1" id="KW-0472">Membrane</keyword>
<dbReference type="EMBL" id="JBHSAM010000007">
    <property type="protein sequence ID" value="MFC4098681.1"/>
    <property type="molecule type" value="Genomic_DNA"/>
</dbReference>
<accession>A0ABV8JWR9</accession>
<gene>
    <name evidence="2" type="ORF">ACFOZ8_03310</name>
</gene>
<keyword evidence="1" id="KW-0812">Transmembrane</keyword>
<dbReference type="Proteomes" id="UP001595715">
    <property type="component" value="Unassembled WGS sequence"/>
</dbReference>
<protein>
    <recommendedName>
        <fullName evidence="4">DUF998 domain-containing protein</fullName>
    </recommendedName>
</protein>
<evidence type="ECO:0008006" key="4">
    <source>
        <dbReference type="Google" id="ProtNLM"/>
    </source>
</evidence>
<feature type="transmembrane region" description="Helical" evidence="1">
    <location>
        <begin position="271"/>
        <end position="293"/>
    </location>
</feature>
<feature type="transmembrane region" description="Helical" evidence="1">
    <location>
        <begin position="204"/>
        <end position="226"/>
    </location>
</feature>
<evidence type="ECO:0000256" key="1">
    <source>
        <dbReference type="SAM" id="Phobius"/>
    </source>
</evidence>
<evidence type="ECO:0000313" key="3">
    <source>
        <dbReference type="Proteomes" id="UP001595715"/>
    </source>
</evidence>
<dbReference type="RefSeq" id="WP_377717348.1">
    <property type="nucleotide sequence ID" value="NZ_JBHSAM010000007.1"/>
</dbReference>
<sequence length="305" mass="32787">MKGGWLRMVGNRTAMTAKGAANPTFFAGERWLVGMGLLGFALAVFCGIWTLVNGAEVGAEGNMMNAFSFNAALGMFIISTAAVLPLAGMGARARAFFRWSYIVLTLYSYAAETVQNARGFNPRFTQSTNDFDVMAGNLFGLVAMLLVLFYAVFATYFFRRRTYERHPELTLALRYTMMAVMISFGAGIWISLNLGRHVGAEGNIIWLHGLGFHALQALPILAWLTLRAPWPARTRRSVVHAAGLSYAIGLLLMGGQTMLGHPIMEWSAMSVAAGLCFLFGLGLGASAAAAALGNKGGAARVHRGA</sequence>
<name>A0ABV8JWR9_9BACL</name>
<feature type="transmembrane region" description="Helical" evidence="1">
    <location>
        <begin position="238"/>
        <end position="259"/>
    </location>
</feature>
<comment type="caution">
    <text evidence="2">The sequence shown here is derived from an EMBL/GenBank/DDBJ whole genome shotgun (WGS) entry which is preliminary data.</text>
</comment>